<dbReference type="InterPro" id="IPR023346">
    <property type="entry name" value="Lysozyme-like_dom_sf"/>
</dbReference>
<evidence type="ECO:0000313" key="3">
    <source>
        <dbReference type="EMBL" id="AVO39677.1"/>
    </source>
</evidence>
<dbReference type="EMBL" id="CP027665">
    <property type="protein sequence ID" value="AVO39677.1"/>
    <property type="molecule type" value="Genomic_DNA"/>
</dbReference>
<keyword evidence="1" id="KW-1133">Transmembrane helix</keyword>
<proteinExistence type="predicted"/>
<name>A0A2S0MV47_9RHOB</name>
<gene>
    <name evidence="3" type="ORF">C6Y53_06425</name>
</gene>
<keyword evidence="1" id="KW-0472">Membrane</keyword>
<dbReference type="CDD" id="cd13926">
    <property type="entry name" value="N-acetylmuramidase_GH108"/>
    <property type="match status" value="1"/>
</dbReference>
<evidence type="ECO:0000259" key="2">
    <source>
        <dbReference type="Pfam" id="PF05838"/>
    </source>
</evidence>
<dbReference type="KEGG" id="thas:C6Y53_06425"/>
<evidence type="ECO:0000256" key="1">
    <source>
        <dbReference type="SAM" id="Phobius"/>
    </source>
</evidence>
<feature type="transmembrane region" description="Helical" evidence="1">
    <location>
        <begin position="200"/>
        <end position="218"/>
    </location>
</feature>
<keyword evidence="4" id="KW-1185">Reference proteome</keyword>
<dbReference type="Pfam" id="PF05838">
    <property type="entry name" value="Glyco_hydro_108"/>
    <property type="match status" value="1"/>
</dbReference>
<reference evidence="4" key="1">
    <citation type="submission" date="2018-03" db="EMBL/GenBank/DDBJ databases">
        <title>Genomic analysis of the strain SH-1 isolated from shrimp intestine.</title>
        <authorList>
            <person name="Kim Y.-S."/>
            <person name="Kim S.-E."/>
            <person name="Kim K.-H."/>
        </authorList>
    </citation>
    <scope>NUCLEOTIDE SEQUENCE [LARGE SCALE GENOMIC DNA]</scope>
    <source>
        <strain evidence="4">SH-1</strain>
    </source>
</reference>
<feature type="domain" description="TtsA-like Glycoside hydrolase family 108" evidence="2">
    <location>
        <begin position="3"/>
        <end position="82"/>
    </location>
</feature>
<dbReference type="AlphaFoldDB" id="A0A2S0MV47"/>
<accession>A0A2S0MV47</accession>
<sequence>MRKWEGGYVDHPRDPGGATNYGITIGTLRAWRKGPVSKADVRNLTLHEAGEIYRANYWRVLKGDELPAGLDLVAFDAGVNSGPRRGAQWLQRGLGVSADGVIGRQTKAAARAARPRVVVIQRACAARMGFLRGLGNWSTFGRGWSRRVADTEATAVAMCAPDRLSTEANSAGRASQQQGAAAAGSVAGGGGISLADLPGWAVDAAVIAGIAVAAVLVARAVHNARRKAAYASKIAKGA</sequence>
<dbReference type="Gene3D" id="1.20.141.10">
    <property type="entry name" value="Chitosanase, subunit A, domain 1"/>
    <property type="match status" value="1"/>
</dbReference>
<dbReference type="Proteomes" id="UP000237655">
    <property type="component" value="Chromosome"/>
</dbReference>
<dbReference type="InterPro" id="IPR008565">
    <property type="entry name" value="TtsA-like_GH18_dom"/>
</dbReference>
<protein>
    <recommendedName>
        <fullName evidence="2">TtsA-like Glycoside hydrolase family 108 domain-containing protein</fullName>
    </recommendedName>
</protein>
<dbReference type="SUPFAM" id="SSF53955">
    <property type="entry name" value="Lysozyme-like"/>
    <property type="match status" value="1"/>
</dbReference>
<keyword evidence="1" id="KW-0812">Transmembrane</keyword>
<evidence type="ECO:0000313" key="4">
    <source>
        <dbReference type="Proteomes" id="UP000237655"/>
    </source>
</evidence>
<organism evidence="3 4">
    <name type="scientific">Pukyongiella litopenaei</name>
    <dbReference type="NCBI Taxonomy" id="2605946"/>
    <lineage>
        <taxon>Bacteria</taxon>
        <taxon>Pseudomonadati</taxon>
        <taxon>Pseudomonadota</taxon>
        <taxon>Alphaproteobacteria</taxon>
        <taxon>Rhodobacterales</taxon>
        <taxon>Paracoccaceae</taxon>
        <taxon>Pukyongiella</taxon>
    </lineage>
</organism>